<evidence type="ECO:0000313" key="2">
    <source>
        <dbReference type="Proteomes" id="UP000002668"/>
    </source>
</evidence>
<keyword evidence="2" id="KW-1185">Reference proteome</keyword>
<evidence type="ECO:0000313" key="1">
    <source>
        <dbReference type="EMBL" id="CBX93020.1"/>
    </source>
</evidence>
<reference evidence="2" key="1">
    <citation type="journal article" date="2011" name="Nat. Commun.">
        <title>Effector diversification within compartments of the Leptosphaeria maculans genome affected by Repeat-Induced Point mutations.</title>
        <authorList>
            <person name="Rouxel T."/>
            <person name="Grandaubert J."/>
            <person name="Hane J.K."/>
            <person name="Hoede C."/>
            <person name="van de Wouw A.P."/>
            <person name="Couloux A."/>
            <person name="Dominguez V."/>
            <person name="Anthouard V."/>
            <person name="Bally P."/>
            <person name="Bourras S."/>
            <person name="Cozijnsen A.J."/>
            <person name="Ciuffetti L.M."/>
            <person name="Degrave A."/>
            <person name="Dilmaghani A."/>
            <person name="Duret L."/>
            <person name="Fudal I."/>
            <person name="Goodwin S.B."/>
            <person name="Gout L."/>
            <person name="Glaser N."/>
            <person name="Linglin J."/>
            <person name="Kema G.H.J."/>
            <person name="Lapalu N."/>
            <person name="Lawrence C.B."/>
            <person name="May K."/>
            <person name="Meyer M."/>
            <person name="Ollivier B."/>
            <person name="Poulain J."/>
            <person name="Schoch C.L."/>
            <person name="Simon A."/>
            <person name="Spatafora J.W."/>
            <person name="Stachowiak A."/>
            <person name="Turgeon B.G."/>
            <person name="Tyler B.M."/>
            <person name="Vincent D."/>
            <person name="Weissenbach J."/>
            <person name="Amselem J."/>
            <person name="Quesneville H."/>
            <person name="Oliver R.P."/>
            <person name="Wincker P."/>
            <person name="Balesdent M.-H."/>
            <person name="Howlett B.J."/>
        </authorList>
    </citation>
    <scope>NUCLEOTIDE SEQUENCE [LARGE SCALE GENOMIC DNA]</scope>
    <source>
        <strain evidence="2">JN3 / isolate v23.1.3 / race Av1-4-5-6-7-8</strain>
    </source>
</reference>
<sequence>MDLAIDTKCFAGYVRRQGSAAQRPETEVPWVVNVAKVIVSACIVVEDCIVT</sequence>
<dbReference type="AlphaFoldDB" id="E4ZNG1"/>
<gene>
    <name evidence="1" type="ORF">LEMA_uP039210.1</name>
</gene>
<dbReference type="VEuPathDB" id="FungiDB:LEMA_uP039210.1"/>
<proteinExistence type="predicted"/>
<dbReference type="HOGENOM" id="CLU_3106830_0_0_1"/>
<name>E4ZNG1_LEPMJ</name>
<accession>E4ZNG1</accession>
<dbReference type="EMBL" id="FP929105">
    <property type="protein sequence ID" value="CBX93020.1"/>
    <property type="molecule type" value="Genomic_DNA"/>
</dbReference>
<dbReference type="Proteomes" id="UP000002668">
    <property type="component" value="Genome"/>
</dbReference>
<organism evidence="2">
    <name type="scientific">Leptosphaeria maculans (strain JN3 / isolate v23.1.3 / race Av1-4-5-6-7-8)</name>
    <name type="common">Blackleg fungus</name>
    <name type="synonym">Phoma lingam</name>
    <dbReference type="NCBI Taxonomy" id="985895"/>
    <lineage>
        <taxon>Eukaryota</taxon>
        <taxon>Fungi</taxon>
        <taxon>Dikarya</taxon>
        <taxon>Ascomycota</taxon>
        <taxon>Pezizomycotina</taxon>
        <taxon>Dothideomycetes</taxon>
        <taxon>Pleosporomycetidae</taxon>
        <taxon>Pleosporales</taxon>
        <taxon>Pleosporineae</taxon>
        <taxon>Leptosphaeriaceae</taxon>
        <taxon>Plenodomus</taxon>
        <taxon>Plenodomus lingam/Leptosphaeria maculans species complex</taxon>
    </lineage>
</organism>
<dbReference type="InParanoid" id="E4ZNG1"/>
<protein>
    <submittedName>
        <fullName evidence="1">Predicted protein</fullName>
    </submittedName>
</protein>